<name>A0ABW9GE54_9MICO</name>
<keyword evidence="6" id="KW-1185">Reference proteome</keyword>
<evidence type="ECO:0000313" key="6">
    <source>
        <dbReference type="Proteomes" id="UP001630303"/>
    </source>
</evidence>
<dbReference type="InterPro" id="IPR018060">
    <property type="entry name" value="HTH_AraC"/>
</dbReference>
<keyword evidence="3" id="KW-0804">Transcription</keyword>
<comment type="caution">
    <text evidence="5">The sequence shown here is derived from an EMBL/GenBank/DDBJ whole genome shotgun (WGS) entry which is preliminary data.</text>
</comment>
<proteinExistence type="predicted"/>
<feature type="domain" description="HTH araC/xylS-type" evidence="4">
    <location>
        <begin position="168"/>
        <end position="266"/>
    </location>
</feature>
<dbReference type="Gene3D" id="1.10.10.60">
    <property type="entry name" value="Homeodomain-like"/>
    <property type="match status" value="2"/>
</dbReference>
<dbReference type="PROSITE" id="PS01124">
    <property type="entry name" value="HTH_ARAC_FAMILY_2"/>
    <property type="match status" value="1"/>
</dbReference>
<dbReference type="Pfam" id="PF12833">
    <property type="entry name" value="HTH_18"/>
    <property type="match status" value="1"/>
</dbReference>
<protein>
    <submittedName>
        <fullName evidence="5">Helix-turn-helix domain-containing protein</fullName>
    </submittedName>
</protein>
<organism evidence="5 6">
    <name type="scientific">Microbacterium mcarthurae</name>
    <dbReference type="NCBI Taxonomy" id="3035918"/>
    <lineage>
        <taxon>Bacteria</taxon>
        <taxon>Bacillati</taxon>
        <taxon>Actinomycetota</taxon>
        <taxon>Actinomycetes</taxon>
        <taxon>Micrococcales</taxon>
        <taxon>Microbacteriaceae</taxon>
        <taxon>Microbacterium</taxon>
    </lineage>
</organism>
<dbReference type="PANTHER" id="PTHR46796">
    <property type="entry name" value="HTH-TYPE TRANSCRIPTIONAL ACTIVATOR RHAS-RELATED"/>
    <property type="match status" value="1"/>
</dbReference>
<dbReference type="PROSITE" id="PS00041">
    <property type="entry name" value="HTH_ARAC_FAMILY_1"/>
    <property type="match status" value="1"/>
</dbReference>
<evidence type="ECO:0000259" key="4">
    <source>
        <dbReference type="PROSITE" id="PS01124"/>
    </source>
</evidence>
<accession>A0ABW9GE54</accession>
<evidence type="ECO:0000256" key="1">
    <source>
        <dbReference type="ARBA" id="ARBA00023015"/>
    </source>
</evidence>
<sequence>MGSAISSFDLACWRGAVPRMSVAHTHDDLEFNTAPVDLEYLIDGRQVVIPAGALAVFWAARPHQLVRDSGESALAWLTVPLAQARGWRLPGAFLARMFAGEIAVAGTAVGPLALADRVESWSDELAAAHPLRRAAVGEVQAFVLRAAHAVAPAAPAGRAGGGLRADVADMAAWIARHAAEDISVADVAAQVHLHPHHAMSVFRAALGVTVGEYLAQCRIARARELLLMTDAGIPDIAASAGFGSLSQFYARFREHTGEAPAAYRRRHGG</sequence>
<dbReference type="InterPro" id="IPR050204">
    <property type="entry name" value="AraC_XylS_family_regulators"/>
</dbReference>
<reference evidence="5 6" key="1">
    <citation type="submission" date="2023-03" db="EMBL/GenBank/DDBJ databases">
        <title>MT1 and MT2 Draft Genomes of Novel Species.</title>
        <authorList>
            <person name="Venkateswaran K."/>
        </authorList>
    </citation>
    <scope>NUCLEOTIDE SEQUENCE [LARGE SCALE GENOMIC DNA]</scope>
    <source>
        <strain evidence="5 6">IF8SW-P5</strain>
    </source>
</reference>
<gene>
    <name evidence="5" type="ORF">P5G46_05860</name>
</gene>
<evidence type="ECO:0000256" key="3">
    <source>
        <dbReference type="ARBA" id="ARBA00023163"/>
    </source>
</evidence>
<keyword evidence="2" id="KW-0238">DNA-binding</keyword>
<dbReference type="RefSeq" id="WP_239276259.1">
    <property type="nucleotide sequence ID" value="NZ_JAROCE010000001.1"/>
</dbReference>
<keyword evidence="1" id="KW-0805">Transcription regulation</keyword>
<dbReference type="InterPro" id="IPR018062">
    <property type="entry name" value="HTH_AraC-typ_CS"/>
</dbReference>
<dbReference type="SUPFAM" id="SSF46689">
    <property type="entry name" value="Homeodomain-like"/>
    <property type="match status" value="2"/>
</dbReference>
<dbReference type="PANTHER" id="PTHR46796:SF6">
    <property type="entry name" value="ARAC SUBFAMILY"/>
    <property type="match status" value="1"/>
</dbReference>
<dbReference type="Proteomes" id="UP001630303">
    <property type="component" value="Unassembled WGS sequence"/>
</dbReference>
<dbReference type="EMBL" id="JAROCE010000001">
    <property type="protein sequence ID" value="MFM2720021.1"/>
    <property type="molecule type" value="Genomic_DNA"/>
</dbReference>
<evidence type="ECO:0000313" key="5">
    <source>
        <dbReference type="EMBL" id="MFM2720021.1"/>
    </source>
</evidence>
<dbReference type="InterPro" id="IPR009057">
    <property type="entry name" value="Homeodomain-like_sf"/>
</dbReference>
<dbReference type="SMART" id="SM00342">
    <property type="entry name" value="HTH_ARAC"/>
    <property type="match status" value="1"/>
</dbReference>
<evidence type="ECO:0000256" key="2">
    <source>
        <dbReference type="ARBA" id="ARBA00023125"/>
    </source>
</evidence>